<dbReference type="RefSeq" id="WP_124696911.1">
    <property type="nucleotide sequence ID" value="NZ_JBHUFE010000026.1"/>
</dbReference>
<gene>
    <name evidence="1" type="ORF">EH198_18050</name>
</gene>
<keyword evidence="2" id="KW-1185">Reference proteome</keyword>
<sequence length="60" mass="6934">MINNPLWEIVHYLRKIGPEIKGKEMILSSSLSAVEQSIILEHYFSVDCTEQKSPNAEMWV</sequence>
<accession>A0A3N9P2H4</accession>
<organism evidence="1 2">
    <name type="scientific">Paenibacillus rhizophilus</name>
    <dbReference type="NCBI Taxonomy" id="1850366"/>
    <lineage>
        <taxon>Bacteria</taxon>
        <taxon>Bacillati</taxon>
        <taxon>Bacillota</taxon>
        <taxon>Bacilli</taxon>
        <taxon>Bacillales</taxon>
        <taxon>Paenibacillaceae</taxon>
        <taxon>Paenibacillus</taxon>
    </lineage>
</organism>
<dbReference type="AlphaFoldDB" id="A0A3N9P2H4"/>
<dbReference type="EMBL" id="RQPI01000012">
    <property type="protein sequence ID" value="RQW09677.1"/>
    <property type="molecule type" value="Genomic_DNA"/>
</dbReference>
<evidence type="ECO:0000313" key="1">
    <source>
        <dbReference type="EMBL" id="RQW09677.1"/>
    </source>
</evidence>
<protein>
    <submittedName>
        <fullName evidence="1">Uncharacterized protein</fullName>
    </submittedName>
</protein>
<comment type="caution">
    <text evidence="1">The sequence shown here is derived from an EMBL/GenBank/DDBJ whole genome shotgun (WGS) entry which is preliminary data.</text>
</comment>
<reference evidence="1 2" key="1">
    <citation type="submission" date="2018-11" db="EMBL/GenBank/DDBJ databases">
        <title>Genome sequence of strain 7197.</title>
        <authorList>
            <person name="Gao J."/>
            <person name="Sun J."/>
        </authorList>
    </citation>
    <scope>NUCLEOTIDE SEQUENCE [LARGE SCALE GENOMIC DNA]</scope>
    <source>
        <strain evidence="1 2">7197</strain>
    </source>
</reference>
<evidence type="ECO:0000313" key="2">
    <source>
        <dbReference type="Proteomes" id="UP000282529"/>
    </source>
</evidence>
<name>A0A3N9P2H4_9BACL</name>
<dbReference type="Proteomes" id="UP000282529">
    <property type="component" value="Unassembled WGS sequence"/>
</dbReference>
<proteinExistence type="predicted"/>